<dbReference type="EMBL" id="CP013661">
    <property type="protein sequence ID" value="ALS78587.1"/>
    <property type="molecule type" value="Genomic_DNA"/>
</dbReference>
<evidence type="ECO:0000313" key="2">
    <source>
        <dbReference type="Proteomes" id="UP000065533"/>
    </source>
</evidence>
<evidence type="ECO:0000313" key="1">
    <source>
        <dbReference type="EMBL" id="ALS78587.1"/>
    </source>
</evidence>
<dbReference type="Proteomes" id="UP000065533">
    <property type="component" value="Chromosome"/>
</dbReference>
<protein>
    <submittedName>
        <fullName evidence="1">Uncharacterized protein</fullName>
    </submittedName>
</protein>
<keyword evidence="2" id="KW-1185">Reference proteome</keyword>
<accession>A0ABM5WW69</accession>
<organism evidence="1 2">
    <name type="scientific">Planococcus kocurii</name>
    <dbReference type="NCBI Taxonomy" id="1374"/>
    <lineage>
        <taxon>Bacteria</taxon>
        <taxon>Bacillati</taxon>
        <taxon>Bacillota</taxon>
        <taxon>Bacilli</taxon>
        <taxon>Bacillales</taxon>
        <taxon>Caryophanaceae</taxon>
        <taxon>Planococcus</taxon>
    </lineage>
</organism>
<name>A0ABM5WW69_9BACL</name>
<reference evidence="1" key="1">
    <citation type="submission" date="2016-01" db="EMBL/GenBank/DDBJ databases">
        <title>Complete genome of Planococcus kocurri type strain.</title>
        <authorList>
            <person name="See-Too W.S."/>
        </authorList>
    </citation>
    <scope>NUCLEOTIDE SEQUENCE [LARGE SCALE GENOMIC DNA]</scope>
    <source>
        <strain evidence="1">ATCC 43650</strain>
    </source>
</reference>
<sequence length="100" mass="11701">MTHTYRDYNLFSDLGVAIETELTPIVFEGETFVLAVTKNVAAQKKTICFMSPWSKNRVFRELTSELLVKNELKKRRIFWKATRILLITQRLSQYGTSLVR</sequence>
<proteinExistence type="predicted"/>
<gene>
    <name evidence="1" type="ORF">AUO94_07890</name>
</gene>